<keyword evidence="1" id="KW-0175">Coiled coil</keyword>
<protein>
    <submittedName>
        <fullName evidence="3">Uncharacterized protein LOC112692590</fullName>
    </submittedName>
</protein>
<accession>A0A8B8GJI7</accession>
<dbReference type="RefSeq" id="XP_025423100.1">
    <property type="nucleotide sequence ID" value="XM_025567315.1"/>
</dbReference>
<feature type="coiled-coil region" evidence="1">
    <location>
        <begin position="77"/>
        <end position="104"/>
    </location>
</feature>
<organism evidence="2 3">
    <name type="scientific">Sipha flava</name>
    <name type="common">yellow sugarcane aphid</name>
    <dbReference type="NCBI Taxonomy" id="143950"/>
    <lineage>
        <taxon>Eukaryota</taxon>
        <taxon>Metazoa</taxon>
        <taxon>Ecdysozoa</taxon>
        <taxon>Arthropoda</taxon>
        <taxon>Hexapoda</taxon>
        <taxon>Insecta</taxon>
        <taxon>Pterygota</taxon>
        <taxon>Neoptera</taxon>
        <taxon>Paraneoptera</taxon>
        <taxon>Hemiptera</taxon>
        <taxon>Sternorrhyncha</taxon>
        <taxon>Aphidomorpha</taxon>
        <taxon>Aphidoidea</taxon>
        <taxon>Aphididae</taxon>
        <taxon>Sipha</taxon>
    </lineage>
</organism>
<dbReference type="AlphaFoldDB" id="A0A8B8GJI7"/>
<dbReference type="GeneID" id="112692590"/>
<evidence type="ECO:0000256" key="1">
    <source>
        <dbReference type="SAM" id="Coils"/>
    </source>
</evidence>
<proteinExistence type="predicted"/>
<keyword evidence="2" id="KW-1185">Reference proteome</keyword>
<dbReference type="OrthoDB" id="6610875at2759"/>
<reference evidence="3" key="1">
    <citation type="submission" date="2025-08" db="UniProtKB">
        <authorList>
            <consortium name="RefSeq"/>
        </authorList>
    </citation>
    <scope>IDENTIFICATION</scope>
    <source>
        <tissue evidence="3">Whole body</tissue>
    </source>
</reference>
<gene>
    <name evidence="3" type="primary">LOC112692590</name>
</gene>
<name>A0A8B8GJI7_9HEMI</name>
<evidence type="ECO:0000313" key="3">
    <source>
        <dbReference type="RefSeq" id="XP_025423100.1"/>
    </source>
</evidence>
<sequence length="124" mass="14253">MPLTWPNCNPKKKLDFDKYLKNSSQNNQIPDDYQTTTVIHTLSSPFKVTSVINNATSSTPQQSNDNTEILGKLNRNILNIKYDMKSLNEKIDKLEDLIHLYALMKITITMIKIHFNILSTTINL</sequence>
<dbReference type="Proteomes" id="UP000694846">
    <property type="component" value="Unplaced"/>
</dbReference>
<dbReference type="Gene3D" id="1.20.5.300">
    <property type="match status" value="1"/>
</dbReference>
<evidence type="ECO:0000313" key="2">
    <source>
        <dbReference type="Proteomes" id="UP000694846"/>
    </source>
</evidence>